<evidence type="ECO:0000313" key="2">
    <source>
        <dbReference type="Proteomes" id="UP001163835"/>
    </source>
</evidence>
<protein>
    <submittedName>
        <fullName evidence="1">Uncharacterized protein</fullName>
    </submittedName>
</protein>
<organism evidence="1 2">
    <name type="scientific">Lentinula aff. lateritia</name>
    <dbReference type="NCBI Taxonomy" id="2804960"/>
    <lineage>
        <taxon>Eukaryota</taxon>
        <taxon>Fungi</taxon>
        <taxon>Dikarya</taxon>
        <taxon>Basidiomycota</taxon>
        <taxon>Agaricomycotina</taxon>
        <taxon>Agaricomycetes</taxon>
        <taxon>Agaricomycetidae</taxon>
        <taxon>Agaricales</taxon>
        <taxon>Marasmiineae</taxon>
        <taxon>Omphalotaceae</taxon>
        <taxon>Lentinula</taxon>
    </lineage>
</organism>
<reference evidence="1" key="1">
    <citation type="submission" date="2022-09" db="EMBL/GenBank/DDBJ databases">
        <title>A Global Phylogenomic Analysis of the Shiitake Genus Lentinula.</title>
        <authorList>
            <consortium name="DOE Joint Genome Institute"/>
            <person name="Sierra-Patev S."/>
            <person name="Min B."/>
            <person name="Naranjo-Ortiz M."/>
            <person name="Looney B."/>
            <person name="Konkel Z."/>
            <person name="Slot J.C."/>
            <person name="Sakamoto Y."/>
            <person name="Steenwyk J.L."/>
            <person name="Rokas A."/>
            <person name="Carro J."/>
            <person name="Camarero S."/>
            <person name="Ferreira P."/>
            <person name="Molpeceres G."/>
            <person name="Ruiz-Duenas F.J."/>
            <person name="Serrano A."/>
            <person name="Henrissat B."/>
            <person name="Drula E."/>
            <person name="Hughes K.W."/>
            <person name="Mata J.L."/>
            <person name="Ishikawa N.K."/>
            <person name="Vargas-Isla R."/>
            <person name="Ushijima S."/>
            <person name="Smith C.A."/>
            <person name="Ahrendt S."/>
            <person name="Andreopoulos W."/>
            <person name="He G."/>
            <person name="Labutti K."/>
            <person name="Lipzen A."/>
            <person name="Ng V."/>
            <person name="Riley R."/>
            <person name="Sandor L."/>
            <person name="Barry K."/>
            <person name="Martinez A.T."/>
            <person name="Xiao Y."/>
            <person name="Gibbons J.G."/>
            <person name="Terashima K."/>
            <person name="Grigoriev I.V."/>
            <person name="Hibbett D.S."/>
        </authorList>
    </citation>
    <scope>NUCLEOTIDE SEQUENCE</scope>
    <source>
        <strain evidence="1">TMI1499</strain>
    </source>
</reference>
<feature type="non-terminal residue" evidence="1">
    <location>
        <position position="219"/>
    </location>
</feature>
<feature type="non-terminal residue" evidence="1">
    <location>
        <position position="1"/>
    </location>
</feature>
<accession>A0ACC1TFR7</accession>
<evidence type="ECO:0000313" key="1">
    <source>
        <dbReference type="EMBL" id="KAJ3803482.1"/>
    </source>
</evidence>
<keyword evidence="2" id="KW-1185">Reference proteome</keyword>
<dbReference type="EMBL" id="MU797535">
    <property type="protein sequence ID" value="KAJ3803482.1"/>
    <property type="molecule type" value="Genomic_DNA"/>
</dbReference>
<proteinExistence type="predicted"/>
<comment type="caution">
    <text evidence="1">The sequence shown here is derived from an EMBL/GenBank/DDBJ whole genome shotgun (WGS) entry which is preliminary data.</text>
</comment>
<dbReference type="Proteomes" id="UP001163835">
    <property type="component" value="Unassembled WGS sequence"/>
</dbReference>
<sequence>TPRFQSEENLKIMLIDATDSHSREAYNKEVEDHAANPAHEIHSEDFDTFTKAIQVLDNSRHRQLLMARQMAEHMIRSRPNSRATTPLSSSSAANAQNRRNGAPGGPLSHLGRLLPFTTNKCRLLSENEGCFKCRSFFVKCRTSSNEHEFPLPIGNGYKELTTSDVDSARKLRGPTIDSNKKARTGPIATITAADENDDDMVTSIIRSAVLGNGTDSEEE</sequence>
<gene>
    <name evidence="1" type="ORF">F5876DRAFT_71390</name>
</gene>
<name>A0ACC1TFR7_9AGAR</name>